<reference evidence="8 9" key="1">
    <citation type="submission" date="2015-10" db="EMBL/GenBank/DDBJ databases">
        <title>Conservation of the essential genome among Caulobacter and Brevundimonas species.</title>
        <authorList>
            <person name="Scott D."/>
            <person name="Ely B."/>
        </authorList>
    </citation>
    <scope>NUCLEOTIDE SEQUENCE [LARGE SCALE GENOMIC DNA]</scope>
    <source>
        <strain evidence="8 9">CB4</strain>
    </source>
</reference>
<feature type="signal peptide" evidence="6">
    <location>
        <begin position="1"/>
        <end position="30"/>
    </location>
</feature>
<dbReference type="InterPro" id="IPR008663">
    <property type="entry name" value="LECT2"/>
</dbReference>
<evidence type="ECO:0000313" key="9">
    <source>
        <dbReference type="Proteomes" id="UP000056905"/>
    </source>
</evidence>
<dbReference type="InterPro" id="IPR016047">
    <property type="entry name" value="M23ase_b-sheet_dom"/>
</dbReference>
<dbReference type="GO" id="GO:0046872">
    <property type="term" value="F:metal ion binding"/>
    <property type="evidence" value="ECO:0007669"/>
    <property type="project" value="UniProtKB-KW"/>
</dbReference>
<dbReference type="Proteomes" id="UP000056905">
    <property type="component" value="Chromosome"/>
</dbReference>
<evidence type="ECO:0000256" key="5">
    <source>
        <dbReference type="ARBA" id="ARBA00024361"/>
    </source>
</evidence>
<dbReference type="AlphaFoldDB" id="A0A0P0NWQ1"/>
<feature type="chain" id="PRO_5006052429" evidence="6">
    <location>
        <begin position="31"/>
        <end position="221"/>
    </location>
</feature>
<name>A0A0P0NWQ1_9CAUL</name>
<keyword evidence="9" id="KW-1185">Reference proteome</keyword>
<proteinExistence type="inferred from homology"/>
<evidence type="ECO:0000256" key="1">
    <source>
        <dbReference type="ARBA" id="ARBA00022723"/>
    </source>
</evidence>
<feature type="domain" description="M23ase beta-sheet core" evidence="7">
    <location>
        <begin position="108"/>
        <end position="208"/>
    </location>
</feature>
<gene>
    <name evidence="8" type="ORF">AQ619_03490</name>
</gene>
<evidence type="ECO:0000256" key="2">
    <source>
        <dbReference type="ARBA" id="ARBA00022729"/>
    </source>
</evidence>
<dbReference type="STRING" id="69395.AQ619_03490"/>
<organism evidence="8 9">
    <name type="scientific">Caulobacter henricii</name>
    <dbReference type="NCBI Taxonomy" id="69395"/>
    <lineage>
        <taxon>Bacteria</taxon>
        <taxon>Pseudomonadati</taxon>
        <taxon>Pseudomonadota</taxon>
        <taxon>Alphaproteobacteria</taxon>
        <taxon>Caulobacterales</taxon>
        <taxon>Caulobacteraceae</taxon>
        <taxon>Caulobacter</taxon>
    </lineage>
</organism>
<dbReference type="Gene3D" id="2.70.70.10">
    <property type="entry name" value="Glucose Permease (Domain IIA)"/>
    <property type="match status" value="1"/>
</dbReference>
<evidence type="ECO:0000256" key="6">
    <source>
        <dbReference type="SAM" id="SignalP"/>
    </source>
</evidence>
<sequence length="221" mass="23554">MNLTVAKTIRPAMRCVIGLATIFAPMVVAAMEHPDAARNRPAPMVRRLLDGIAARPQQPVRQELVWSGTDVDGDGAADFANPTGGMPRGHDEFGEGQFGARRDGGARSHEGVDYVAVAGQGVRAPISGYVTKIGLAYAGSPDLQFVEITNPALGYVARAFYVSPEVKVGEVVRLGEAIGRVESLQRHYPGITDHVHLEVLQPGGERVNAARLIVTKLVARA</sequence>
<dbReference type="PANTHER" id="PTHR11329:SF0">
    <property type="entry name" value="LEUKOCYTE CELL-DERIVED CHEMOTAXIN-2"/>
    <property type="match status" value="1"/>
</dbReference>
<evidence type="ECO:0000313" key="8">
    <source>
        <dbReference type="EMBL" id="ALL12493.1"/>
    </source>
</evidence>
<dbReference type="KEGG" id="chq:AQ619_03490"/>
<dbReference type="SUPFAM" id="SSF51261">
    <property type="entry name" value="Duplicated hybrid motif"/>
    <property type="match status" value="1"/>
</dbReference>
<dbReference type="PANTHER" id="PTHR11329">
    <property type="entry name" value="LEUKOCYTE CELL-DERIVED CHEMOTAXIN 2"/>
    <property type="match status" value="1"/>
</dbReference>
<keyword evidence="3" id="KW-0862">Zinc</keyword>
<dbReference type="OrthoDB" id="9810477at2"/>
<evidence type="ECO:0000256" key="3">
    <source>
        <dbReference type="ARBA" id="ARBA00022833"/>
    </source>
</evidence>
<dbReference type="InterPro" id="IPR011055">
    <property type="entry name" value="Dup_hybrid_motif"/>
</dbReference>
<dbReference type="RefSeq" id="WP_062144312.1">
    <property type="nucleotide sequence ID" value="NZ_CP013002.1"/>
</dbReference>
<evidence type="ECO:0000256" key="4">
    <source>
        <dbReference type="ARBA" id="ARBA00023157"/>
    </source>
</evidence>
<dbReference type="EMBL" id="CP013002">
    <property type="protein sequence ID" value="ALL12493.1"/>
    <property type="molecule type" value="Genomic_DNA"/>
</dbReference>
<keyword evidence="4" id="KW-1015">Disulfide bond</keyword>
<evidence type="ECO:0000259" key="7">
    <source>
        <dbReference type="Pfam" id="PF01551"/>
    </source>
</evidence>
<keyword evidence="2 6" id="KW-0732">Signal</keyword>
<dbReference type="Pfam" id="PF01551">
    <property type="entry name" value="Peptidase_M23"/>
    <property type="match status" value="1"/>
</dbReference>
<accession>A0A0P0NWQ1</accession>
<comment type="similarity">
    <text evidence="5">Belongs to the LECT2/MIM-1 family.</text>
</comment>
<dbReference type="CDD" id="cd12797">
    <property type="entry name" value="M23_peptidase"/>
    <property type="match status" value="1"/>
</dbReference>
<keyword evidence="1" id="KW-0479">Metal-binding</keyword>
<protein>
    <submittedName>
        <fullName evidence="8">Peptidase M23</fullName>
    </submittedName>
</protein>